<feature type="region of interest" description="Disordered" evidence="1">
    <location>
        <begin position="1837"/>
        <end position="1900"/>
    </location>
</feature>
<comment type="caution">
    <text evidence="2">The sequence shown here is derived from an EMBL/GenBank/DDBJ whole genome shotgun (WGS) entry which is preliminary data.</text>
</comment>
<feature type="region of interest" description="Disordered" evidence="1">
    <location>
        <begin position="1561"/>
        <end position="1589"/>
    </location>
</feature>
<dbReference type="Proteomes" id="UP000224006">
    <property type="component" value="Unassembled WGS sequence"/>
</dbReference>
<feature type="region of interest" description="Disordered" evidence="1">
    <location>
        <begin position="1031"/>
        <end position="1069"/>
    </location>
</feature>
<protein>
    <submittedName>
        <fullName evidence="2">Uncharacterized protein</fullName>
    </submittedName>
</protein>
<feature type="region of interest" description="Disordered" evidence="1">
    <location>
        <begin position="898"/>
        <end position="919"/>
    </location>
</feature>
<feature type="compositionally biased region" description="Low complexity" evidence="1">
    <location>
        <begin position="2016"/>
        <end position="2025"/>
    </location>
</feature>
<evidence type="ECO:0000313" key="3">
    <source>
        <dbReference type="Proteomes" id="UP000224006"/>
    </source>
</evidence>
<feature type="region of interest" description="Disordered" evidence="1">
    <location>
        <begin position="1231"/>
        <end position="1322"/>
    </location>
</feature>
<dbReference type="EMBL" id="NWUJ01000015">
    <property type="protein sequence ID" value="PFH31355.1"/>
    <property type="molecule type" value="Genomic_DNA"/>
</dbReference>
<feature type="region of interest" description="Disordered" evidence="1">
    <location>
        <begin position="2016"/>
        <end position="2039"/>
    </location>
</feature>
<feature type="compositionally biased region" description="Polar residues" evidence="1">
    <location>
        <begin position="1412"/>
        <end position="1425"/>
    </location>
</feature>
<feature type="compositionally biased region" description="Basic and acidic residues" evidence="1">
    <location>
        <begin position="1036"/>
        <end position="1053"/>
    </location>
</feature>
<evidence type="ECO:0000256" key="1">
    <source>
        <dbReference type="SAM" id="MobiDB-lite"/>
    </source>
</evidence>
<feature type="compositionally biased region" description="Basic and acidic residues" evidence="1">
    <location>
        <begin position="1462"/>
        <end position="1472"/>
    </location>
</feature>
<dbReference type="VEuPathDB" id="ToxoDB:BESB_027900"/>
<feature type="region of interest" description="Disordered" evidence="1">
    <location>
        <begin position="1952"/>
        <end position="1980"/>
    </location>
</feature>
<keyword evidence="3" id="KW-1185">Reference proteome</keyword>
<feature type="compositionally biased region" description="Polar residues" evidence="1">
    <location>
        <begin position="1579"/>
        <end position="1588"/>
    </location>
</feature>
<organism evidence="2 3">
    <name type="scientific">Besnoitia besnoiti</name>
    <name type="common">Apicomplexan protozoan</name>
    <dbReference type="NCBI Taxonomy" id="94643"/>
    <lineage>
        <taxon>Eukaryota</taxon>
        <taxon>Sar</taxon>
        <taxon>Alveolata</taxon>
        <taxon>Apicomplexa</taxon>
        <taxon>Conoidasida</taxon>
        <taxon>Coccidia</taxon>
        <taxon>Eucoccidiorida</taxon>
        <taxon>Eimeriorina</taxon>
        <taxon>Sarcocystidae</taxon>
        <taxon>Besnoitia</taxon>
    </lineage>
</organism>
<accession>A0A2A9M053</accession>
<feature type="compositionally biased region" description="Basic and acidic residues" evidence="1">
    <location>
        <begin position="2028"/>
        <end position="2039"/>
    </location>
</feature>
<sequence>MGFSGRDSEVEPAQRLQPQTGGAAPLSSLLDGGGPPVSSLLVATGAAAPLHGPASADCSSFLRSGVQPTRLALAPACARRWIPGDGEALNLLSEVSPGFLRRSQPPGPQLPCGGHWGAVVGPLAPGGLRPETPTQRQRTPSPPLRMSASPPQTEGSTAGYASPPHLLSRLSSFENANPFPRQAGARFLFQPPHAALAGARADEQIYGRDGLPFAASLSAGYISLGETAPAALRMSRSMPLSGGNKEGRGFCDLRARGNAGHGGGQLLPATSLQGPLRGQRRDDTFFASMSAGDISSPGTDSPLSGSLAYPLPDRGGHALRNPPRSLESGARGGRGPSFSSPPPDLSSLSQASAAAGLQNALGFFQSFGPIKYIFWDLCSCPLLLRCPVASPTACFDKSATTGTRMDTDSAGTTGSRLSRPVSDPCAFSAGLKRTRTPAEVVCMIARFFRTPVSAVKIFYEEEPAKPLSPQTSREGVGAAPPSLVKSASQRGEERVASEQAQARAQESRSPPSAWAEIQPLSRERHSLRRGLPHAEFSSSEKLSPQKQLTPDGTYAREGSGQGSDHETPSQALCDRLDDESRSVLSEMGCLVHECHKRRVMDCVVAELQRALVAARRQSVDEAMLAQQHSASQFGDSDLLASCLSLSAPPTIVIASSIHFDFTEALRTEIEWSRIGEPPRVRLLVCHSYDWPFRPTGFLSQFIKKMEVPPQIQSAVYTATYRQLVSAMYGVPISLLHPFSPLPSPPANCGDCCLIEPWTGGSEEAFEVPRRHVPPSSFLAQFSAPCPCPVATPGPAEPACGAVDTRSLLSPFQPNVMLHRNRNTSLFSASRGERKAIPVSLATLLPMAEEGSSFGAAAAATWGLSNEVASAAANEDSSRRDAGSAAQNAATVAAACARPGLPADPSRRLVAGSPKGGACDRDAALRGGVLEPDGPARGSNQNYKGERLLSASTAPFGASPTMPERGEHHGKSCDNDAGRLPAPEGAVENRNLRGASDGVSAAAAPAALRATLSSSRSAPVAVPIGGPQRLYASRQLSAEETREDKRLAGRREEPEGNASAGETRSQQTPSRELLELLEAVFASPAASPAQDAEEPEYRFHKRLSMTDSRHREPGLSPRSSSPELPDGERRLSANPPVSASLPGATKALKGSARISGEAALPLAPAPASCAAAHAFADLSSELPVTLNETAQGRAAWPDEEILLPGHANAPVARSAPQHRAEVAHVPTLLERGMEEKDSGDTLDDLPHEDCPLPGAGYRDTQEIPPHQVLAAERKTQSRGVDTSAAKPATRPVPRRPDPAMSPRGEAAEGGRGSSGGCARLSGLPLPSPPAYQAFSPFSFSVQLSAERELREAPRRREPEYFQFDNSGEESASQPSSSDFGLADWQLRELRPLKKPLCRELLSNTILLSPIHSAASSADMRSSQSATARPALESEHEQRTQALISEAPPAVPSSRGPPQTNQETLERAARERASHQWQTARATWPDRRPAEAPEGDTDRGRGGAGAFADASGRARPAAGTADGGSAREGRVVDAREDRKDMWPFESEARAQVEAFETRTYVHLEGAERRDAAGGPGEGRRGSTQQATQAGVATYAHGSASLAEGGMRSPNLSSSVLPPHDHDAQVLCGCRQQLHYVGYSPQTAGDPHECSPPLSSAASGAPSWPFSSAPETAADPSAAQVGAAGRDAGSEDGVSTSAARACAAPEGAAPAASLTAAELQVTSEQASLVSASSLRVVSSAASASSSVASASPSFAFSPFSRSLSLTLLPQANPPLDAPSRRGTSTQSHLSPSDVKRRVSRFRGADDESEPPHGQGSAAVSSSGPVAFERKTTDTELLVTASTSPAQNMPREFSSSPLPPSAPPPPAGTSSLPYPTVRAAAAAFTAAATSGSSGPSRPAAVPPLRLPVEDEGRAHVLALGKLQSRGALPPQPQSVAPDHPASHAFFQQYVLEHAAASEQQERGDESAARAGGGEAAAQGTAPMRPEDADALATLASTSSASPTSAVSFASSFLFLAAGDKPRGPRAAAPRARKGEAWEREDAATRAECRPRRVLRRLKTTTDEAKRGGGFLGGVCCETRFTSLPRCRVSKQMSEAANERRGSLSLNSGERGSGSRLTGSSVADSSCASRQASTFLAEGRRESELGADDAPTSGVRQVLSGLWNAFTSPTPNPEAVPPVIPSSSMSALSSTYFSSSSPSCMRPSSCEHPAWDAAADSGKPGGAESEPASEGAHKAGKQRMASDASKEKQGGTTEGERNRDRDSGWSRTTKSPYMSAARKQRKIRHRRT</sequence>
<feature type="compositionally biased region" description="Polar residues" evidence="1">
    <location>
        <begin position="1778"/>
        <end position="1787"/>
    </location>
</feature>
<gene>
    <name evidence="2" type="ORF">BESB_027900</name>
</gene>
<feature type="compositionally biased region" description="Basic and acidic residues" evidence="1">
    <location>
        <begin position="1348"/>
        <end position="1358"/>
    </location>
</feature>
<feature type="compositionally biased region" description="Polar residues" evidence="1">
    <location>
        <begin position="536"/>
        <end position="550"/>
    </location>
</feature>
<feature type="region of interest" description="Disordered" evidence="1">
    <location>
        <begin position="1767"/>
        <end position="1822"/>
    </location>
</feature>
<feature type="region of interest" description="Disordered" evidence="1">
    <location>
        <begin position="249"/>
        <end position="348"/>
    </location>
</feature>
<dbReference type="GeneID" id="40307842"/>
<feature type="region of interest" description="Disordered" evidence="1">
    <location>
        <begin position="2180"/>
        <end position="2283"/>
    </location>
</feature>
<dbReference type="KEGG" id="bbes:BESB_027900"/>
<feature type="compositionally biased region" description="Polar residues" evidence="1">
    <location>
        <begin position="398"/>
        <end position="416"/>
    </location>
</feature>
<feature type="compositionally biased region" description="Low complexity" evidence="1">
    <location>
        <begin position="1367"/>
        <end position="1376"/>
    </location>
</feature>
<feature type="compositionally biased region" description="Low complexity" evidence="1">
    <location>
        <begin position="1504"/>
        <end position="1513"/>
    </location>
</feature>
<feature type="compositionally biased region" description="Basic and acidic residues" evidence="1">
    <location>
        <begin position="1482"/>
        <end position="1499"/>
    </location>
</feature>
<evidence type="ECO:0000313" key="2">
    <source>
        <dbReference type="EMBL" id="PFH31355.1"/>
    </source>
</evidence>
<feature type="compositionally biased region" description="Polar residues" evidence="1">
    <location>
        <begin position="2099"/>
        <end position="2129"/>
    </location>
</feature>
<feature type="region of interest" description="Disordered" evidence="1">
    <location>
        <begin position="1412"/>
        <end position="1531"/>
    </location>
</feature>
<dbReference type="OrthoDB" id="10486360at2759"/>
<feature type="compositionally biased region" description="Basic residues" evidence="1">
    <location>
        <begin position="2273"/>
        <end position="2283"/>
    </location>
</feature>
<feature type="compositionally biased region" description="Low complexity" evidence="1">
    <location>
        <begin position="2180"/>
        <end position="2201"/>
    </location>
</feature>
<feature type="compositionally biased region" description="Low complexity" evidence="1">
    <location>
        <begin position="1864"/>
        <end position="1895"/>
    </location>
</feature>
<feature type="region of interest" description="Disordered" evidence="1">
    <location>
        <begin position="1639"/>
        <end position="1694"/>
    </location>
</feature>
<reference evidence="2 3" key="1">
    <citation type="submission" date="2017-09" db="EMBL/GenBank/DDBJ databases">
        <title>Genome sequencing of Besnoitia besnoiti strain Bb-Ger1.</title>
        <authorList>
            <person name="Schares G."/>
            <person name="Venepally P."/>
            <person name="Lorenzi H.A."/>
        </authorList>
    </citation>
    <scope>NUCLEOTIDE SEQUENCE [LARGE SCALE GENOMIC DNA]</scope>
    <source>
        <strain evidence="2 3">Bb-Ger1</strain>
    </source>
</reference>
<feature type="region of interest" description="Disordered" evidence="1">
    <location>
        <begin position="465"/>
        <end position="517"/>
    </location>
</feature>
<name>A0A2A9M053_BESBE</name>
<feature type="region of interest" description="Disordered" evidence="1">
    <location>
        <begin position="2089"/>
        <end position="2148"/>
    </location>
</feature>
<feature type="compositionally biased region" description="Low complexity" evidence="1">
    <location>
        <begin position="1812"/>
        <end position="1822"/>
    </location>
</feature>
<feature type="compositionally biased region" description="Pro residues" evidence="1">
    <location>
        <begin position="1853"/>
        <end position="1863"/>
    </location>
</feature>
<feature type="compositionally biased region" description="Basic and acidic residues" evidence="1">
    <location>
        <begin position="963"/>
        <end position="976"/>
    </location>
</feature>
<feature type="region of interest" description="Disordered" evidence="1">
    <location>
        <begin position="121"/>
        <end position="163"/>
    </location>
</feature>
<feature type="region of interest" description="Disordered" evidence="1">
    <location>
        <begin position="531"/>
        <end position="570"/>
    </location>
</feature>
<feature type="region of interest" description="Disordered" evidence="1">
    <location>
        <begin position="1348"/>
        <end position="1377"/>
    </location>
</feature>
<feature type="compositionally biased region" description="Low complexity" evidence="1">
    <location>
        <begin position="1648"/>
        <end position="1667"/>
    </location>
</feature>
<feature type="compositionally biased region" description="Low complexity" evidence="1">
    <location>
        <begin position="497"/>
        <end position="509"/>
    </location>
</feature>
<feature type="region of interest" description="Disordered" evidence="1">
    <location>
        <begin position="952"/>
        <end position="983"/>
    </location>
</feature>
<feature type="region of interest" description="Disordered" evidence="1">
    <location>
        <begin position="397"/>
        <end position="419"/>
    </location>
</feature>
<feature type="region of interest" description="Disordered" evidence="1">
    <location>
        <begin position="1"/>
        <end position="31"/>
    </location>
</feature>
<proteinExistence type="predicted"/>
<feature type="region of interest" description="Disordered" evidence="1">
    <location>
        <begin position="1102"/>
        <end position="1142"/>
    </location>
</feature>
<feature type="compositionally biased region" description="Basic and acidic residues" evidence="1">
    <location>
        <begin position="1231"/>
        <end position="1249"/>
    </location>
</feature>
<feature type="compositionally biased region" description="Basic and acidic residues" evidence="1">
    <location>
        <begin position="2239"/>
        <end position="2259"/>
    </location>
</feature>
<feature type="compositionally biased region" description="Low complexity" evidence="1">
    <location>
        <begin position="129"/>
        <end position="139"/>
    </location>
</feature>
<feature type="compositionally biased region" description="Polar residues" evidence="1">
    <location>
        <begin position="1059"/>
        <end position="1069"/>
    </location>
</feature>
<dbReference type="RefSeq" id="XP_029215364.1">
    <property type="nucleotide sequence ID" value="XM_029361464.1"/>
</dbReference>